<protein>
    <recommendedName>
        <fullName evidence="4">DUF4382 domain-containing protein</fullName>
    </recommendedName>
</protein>
<gene>
    <name evidence="2" type="ORF">SAMN04488101_106126</name>
</gene>
<dbReference type="Proteomes" id="UP000192678">
    <property type="component" value="Unassembled WGS sequence"/>
</dbReference>
<keyword evidence="1" id="KW-0732">Signal</keyword>
<dbReference type="EMBL" id="FWYB01000006">
    <property type="protein sequence ID" value="SMC94727.1"/>
    <property type="molecule type" value="Genomic_DNA"/>
</dbReference>
<accession>A0A1W2DAW9</accession>
<evidence type="ECO:0000313" key="3">
    <source>
        <dbReference type="Proteomes" id="UP000192678"/>
    </source>
</evidence>
<feature type="chain" id="PRO_5012529179" description="DUF4382 domain-containing protein" evidence="1">
    <location>
        <begin position="22"/>
        <end position="257"/>
    </location>
</feature>
<proteinExistence type="predicted"/>
<dbReference type="PROSITE" id="PS51257">
    <property type="entry name" value="PROKAR_LIPOPROTEIN"/>
    <property type="match status" value="1"/>
</dbReference>
<name>A0A1W2DAW9_9SPHI</name>
<evidence type="ECO:0008006" key="4">
    <source>
        <dbReference type="Google" id="ProtNLM"/>
    </source>
</evidence>
<reference evidence="2 3" key="1">
    <citation type="submission" date="2017-04" db="EMBL/GenBank/DDBJ databases">
        <authorList>
            <person name="Afonso C.L."/>
            <person name="Miller P.J."/>
            <person name="Scott M.A."/>
            <person name="Spackman E."/>
            <person name="Goraichik I."/>
            <person name="Dimitrov K.M."/>
            <person name="Suarez D.L."/>
            <person name="Swayne D.E."/>
        </authorList>
    </citation>
    <scope>NUCLEOTIDE SEQUENCE [LARGE SCALE GENOMIC DNA]</scope>
    <source>
        <strain evidence="2 3">DSM 19625</strain>
    </source>
</reference>
<organism evidence="2 3">
    <name type="scientific">Pedobacter nyackensis</name>
    <dbReference type="NCBI Taxonomy" id="475255"/>
    <lineage>
        <taxon>Bacteria</taxon>
        <taxon>Pseudomonadati</taxon>
        <taxon>Bacteroidota</taxon>
        <taxon>Sphingobacteriia</taxon>
        <taxon>Sphingobacteriales</taxon>
        <taxon>Sphingobacteriaceae</taxon>
        <taxon>Pedobacter</taxon>
    </lineage>
</organism>
<evidence type="ECO:0000313" key="2">
    <source>
        <dbReference type="EMBL" id="SMC94727.1"/>
    </source>
</evidence>
<feature type="signal peptide" evidence="1">
    <location>
        <begin position="1"/>
        <end position="21"/>
    </location>
</feature>
<evidence type="ECO:0000256" key="1">
    <source>
        <dbReference type="SAM" id="SignalP"/>
    </source>
</evidence>
<keyword evidence="3" id="KW-1185">Reference proteome</keyword>
<dbReference type="AlphaFoldDB" id="A0A1W2DAW9"/>
<sequence>MKSLSLFATRYISLLLVIGTAALSCKKNNNSEQEKTGFGNISYFANASSSNVRKFSSNGIKTGVSSVVDTTTTVNVAWSSATVYVEKISFVGKSNSLLDTTITVQKNLNIFSQDALAGVLKLPSGSYKDVAVKLQCRKSLIPGLAFNYYAFYFKGTFKNILGGIDSVVVGSSLPFEANLSVNEIVIDPSDNYKATFSFDLNKVLTGISAGQMESAKNYYKDGKRTFYIFKGGSADEPFYDQVIWNWQSVASVVVTKE</sequence>
<dbReference type="RefSeq" id="WP_084289732.1">
    <property type="nucleotide sequence ID" value="NZ_FWYB01000006.1"/>
</dbReference>
<dbReference type="OrthoDB" id="763672at2"/>